<proteinExistence type="predicted"/>
<accession>A0A0F0LJD2</accession>
<keyword evidence="2" id="KW-1185">Reference proteome</keyword>
<evidence type="ECO:0000313" key="1">
    <source>
        <dbReference type="EMBL" id="KJL32415.1"/>
    </source>
</evidence>
<dbReference type="InterPro" id="IPR046155">
    <property type="entry name" value="DUF6157"/>
</dbReference>
<sequence length="142" mass="15486">MAEHTTNYTSTFIEVAEDCPTDHAQEPPAGPSTSAGTVPTIGALHYRMIAEHPFERTSDDVIFSTWALRHGIDPADGEARDEFFSKGQACLRASPLGKRYGWGVLSDAEGRVTLVPRESEEYALLAADPTLGHTRAMRAKRA</sequence>
<organism evidence="1 2">
    <name type="scientific">Microbacterium azadirachtae</name>
    <dbReference type="NCBI Taxonomy" id="582680"/>
    <lineage>
        <taxon>Bacteria</taxon>
        <taxon>Bacillati</taxon>
        <taxon>Actinomycetota</taxon>
        <taxon>Actinomycetes</taxon>
        <taxon>Micrococcales</taxon>
        <taxon>Microbacteriaceae</taxon>
        <taxon>Microbacterium</taxon>
    </lineage>
</organism>
<dbReference type="EMBL" id="JYIX01000037">
    <property type="protein sequence ID" value="KJL32415.1"/>
    <property type="molecule type" value="Genomic_DNA"/>
</dbReference>
<gene>
    <name evidence="1" type="ORF">RS86_02887</name>
</gene>
<dbReference type="Proteomes" id="UP000033740">
    <property type="component" value="Unassembled WGS sequence"/>
</dbReference>
<dbReference type="RefSeq" id="WP_045272892.1">
    <property type="nucleotide sequence ID" value="NZ_JYIX01000037.1"/>
</dbReference>
<comment type="caution">
    <text evidence="1">The sequence shown here is derived from an EMBL/GenBank/DDBJ whole genome shotgun (WGS) entry which is preliminary data.</text>
</comment>
<dbReference type="Pfam" id="PF19654">
    <property type="entry name" value="DUF6157"/>
    <property type="match status" value="1"/>
</dbReference>
<reference evidence="1 2" key="1">
    <citation type="submission" date="2015-02" db="EMBL/GenBank/DDBJ databases">
        <title>Draft genome sequences of ten Microbacterium spp. with emphasis on heavy metal contaminated environments.</title>
        <authorList>
            <person name="Corretto E."/>
        </authorList>
    </citation>
    <scope>NUCLEOTIDE SEQUENCE [LARGE SCALE GENOMIC DNA]</scope>
    <source>
        <strain evidence="1 2">ARN176</strain>
    </source>
</reference>
<name>A0A0F0LJD2_9MICO</name>
<evidence type="ECO:0000313" key="2">
    <source>
        <dbReference type="Proteomes" id="UP000033740"/>
    </source>
</evidence>
<dbReference type="PATRIC" id="fig|582680.6.peg.2964"/>
<dbReference type="STRING" id="582680.RS86_02887"/>
<protein>
    <submittedName>
        <fullName evidence="1">Uncharacterized protein</fullName>
    </submittedName>
</protein>
<dbReference type="AlphaFoldDB" id="A0A0F0LJD2"/>